<feature type="region of interest" description="Disordered" evidence="1">
    <location>
        <begin position="92"/>
        <end position="129"/>
    </location>
</feature>
<dbReference type="EMBL" id="LLXH01000038">
    <property type="protein sequence ID" value="PKC74896.1"/>
    <property type="molecule type" value="Genomic_DNA"/>
</dbReference>
<reference evidence="3 4" key="3">
    <citation type="submission" date="2017-10" db="EMBL/GenBank/DDBJ databases">
        <title>Extensive intraspecific genome diversity in a model arbuscular mycorrhizal fungus.</title>
        <authorList>
            <person name="Chen E.C.H."/>
            <person name="Morin E."/>
            <person name="Baudet D."/>
            <person name="Noel J."/>
            <person name="Ndikumana S."/>
            <person name="Charron P."/>
            <person name="St-Onge C."/>
            <person name="Giorgi J."/>
            <person name="Grigoriev I.V."/>
            <person name="Roux C."/>
            <person name="Martin F.M."/>
            <person name="Corradi N."/>
        </authorList>
    </citation>
    <scope>NUCLEOTIDE SEQUENCE [LARGE SCALE GENOMIC DNA]</scope>
    <source>
        <strain evidence="3 4">A1</strain>
    </source>
</reference>
<reference evidence="3 4" key="4">
    <citation type="submission" date="2017-10" db="EMBL/GenBank/DDBJ databases">
        <title>Genome analyses suggest a sexual origin of heterokaryosis in a supposedly ancient asexual fungus.</title>
        <authorList>
            <person name="Corradi N."/>
            <person name="Sedzielewska K."/>
            <person name="Noel J."/>
            <person name="Charron P."/>
            <person name="Farinelli L."/>
            <person name="Marton T."/>
            <person name="Kruger M."/>
            <person name="Pelin A."/>
            <person name="Brachmann A."/>
            <person name="Corradi N."/>
        </authorList>
    </citation>
    <scope>NUCLEOTIDE SEQUENCE [LARGE SCALE GENOMIC DNA]</scope>
    <source>
        <strain evidence="3 4">A1</strain>
    </source>
</reference>
<evidence type="ECO:0000256" key="1">
    <source>
        <dbReference type="SAM" id="MobiDB-lite"/>
    </source>
</evidence>
<dbReference type="Proteomes" id="UP000232722">
    <property type="component" value="Unassembled WGS sequence"/>
</dbReference>
<organism evidence="2 5">
    <name type="scientific">Rhizophagus irregularis</name>
    <dbReference type="NCBI Taxonomy" id="588596"/>
    <lineage>
        <taxon>Eukaryota</taxon>
        <taxon>Fungi</taxon>
        <taxon>Fungi incertae sedis</taxon>
        <taxon>Mucoromycota</taxon>
        <taxon>Glomeromycotina</taxon>
        <taxon>Glomeromycetes</taxon>
        <taxon>Glomerales</taxon>
        <taxon>Glomeraceae</taxon>
        <taxon>Rhizophagus</taxon>
    </lineage>
</organism>
<proteinExistence type="predicted"/>
<name>A0A2N0NDI4_9GLOM</name>
<evidence type="ECO:0000313" key="5">
    <source>
        <dbReference type="Proteomes" id="UP000232722"/>
    </source>
</evidence>
<evidence type="ECO:0000313" key="4">
    <source>
        <dbReference type="Proteomes" id="UP000232688"/>
    </source>
</evidence>
<comment type="caution">
    <text evidence="2">The sequence shown here is derived from an EMBL/GenBank/DDBJ whole genome shotgun (WGS) entry which is preliminary data.</text>
</comment>
<feature type="compositionally biased region" description="Acidic residues" evidence="1">
    <location>
        <begin position="98"/>
        <end position="109"/>
    </location>
</feature>
<dbReference type="Proteomes" id="UP000232688">
    <property type="component" value="Unassembled WGS sequence"/>
</dbReference>
<feature type="region of interest" description="Disordered" evidence="1">
    <location>
        <begin position="1"/>
        <end position="37"/>
    </location>
</feature>
<feature type="compositionally biased region" description="Basic residues" evidence="1">
    <location>
        <begin position="1"/>
        <end position="11"/>
    </location>
</feature>
<protein>
    <submittedName>
        <fullName evidence="2">Uncharacterized protein</fullName>
    </submittedName>
</protein>
<feature type="compositionally biased region" description="Basic and acidic residues" evidence="1">
    <location>
        <begin position="110"/>
        <end position="129"/>
    </location>
</feature>
<evidence type="ECO:0000313" key="2">
    <source>
        <dbReference type="EMBL" id="PKB92643.1"/>
    </source>
</evidence>
<dbReference type="VEuPathDB" id="FungiDB:RhiirA1_449448"/>
<feature type="compositionally biased region" description="Basic residues" evidence="1">
    <location>
        <begin position="20"/>
        <end position="30"/>
    </location>
</feature>
<reference evidence="2 5" key="1">
    <citation type="submission" date="2016-04" db="EMBL/GenBank/DDBJ databases">
        <title>Genome analyses suggest a sexual origin of heterokaryosis in a supposedly ancient asexual fungus.</title>
        <authorList>
            <person name="Ropars J."/>
            <person name="Sedzielewska K."/>
            <person name="Noel J."/>
            <person name="Charron P."/>
            <person name="Farinelli L."/>
            <person name="Marton T."/>
            <person name="Kruger M."/>
            <person name="Pelin A."/>
            <person name="Brachmann A."/>
            <person name="Corradi N."/>
        </authorList>
    </citation>
    <scope>NUCLEOTIDE SEQUENCE [LARGE SCALE GENOMIC DNA]</scope>
    <source>
        <strain evidence="2 5">A5</strain>
    </source>
</reference>
<sequence length="129" mass="14911">MTTPTKSKKIAKSSTVTKTMPKKQSPRKSTQKSISIKSAPKKMLRIIRLKKNYIFNLKKNSSEYVELDIEDDNDIDDHIGDNDEYVSLEGDINIGYEELSDDDDDNEDENKDKYRDKDGNRDEDKDSDE</sequence>
<accession>A0A2N0NDI4</accession>
<evidence type="ECO:0000313" key="3">
    <source>
        <dbReference type="EMBL" id="PKC74896.1"/>
    </source>
</evidence>
<reference evidence="2 5" key="2">
    <citation type="submission" date="2017-09" db="EMBL/GenBank/DDBJ databases">
        <title>Extensive intraspecific genome diversity in a model arbuscular mycorrhizal fungus.</title>
        <authorList>
            <person name="Chen E.C."/>
            <person name="Morin E."/>
            <person name="Beaudet D."/>
            <person name="Noel J."/>
            <person name="Ndikumana S."/>
            <person name="Charron P."/>
            <person name="St-Onge C."/>
            <person name="Giorgi J."/>
            <person name="Grigoriev I.V."/>
            <person name="Roux C."/>
            <person name="Martin F.M."/>
            <person name="Corradi N."/>
        </authorList>
    </citation>
    <scope>NUCLEOTIDE SEQUENCE [LARGE SCALE GENOMIC DNA]</scope>
    <source>
        <strain evidence="2 5">A5</strain>
    </source>
</reference>
<dbReference type="EMBL" id="LLXJ01010380">
    <property type="protein sequence ID" value="PKB92643.1"/>
    <property type="molecule type" value="Genomic_DNA"/>
</dbReference>
<dbReference type="AlphaFoldDB" id="A0A2N0NDI4"/>
<gene>
    <name evidence="3" type="ORF">RhiirA1_449448</name>
    <name evidence="2" type="ORF">RhiirA5_508222</name>
</gene>